<reference evidence="3" key="1">
    <citation type="journal article" date="2014" name="Proc. Natl. Acad. Sci. U.S.A.">
        <title>Extensive sampling of basidiomycete genomes demonstrates inadequacy of the white-rot/brown-rot paradigm for wood decay fungi.</title>
        <authorList>
            <person name="Riley R."/>
            <person name="Salamov A.A."/>
            <person name="Brown D.W."/>
            <person name="Nagy L.G."/>
            <person name="Floudas D."/>
            <person name="Held B.W."/>
            <person name="Levasseur A."/>
            <person name="Lombard V."/>
            <person name="Morin E."/>
            <person name="Otillar R."/>
            <person name="Lindquist E.A."/>
            <person name="Sun H."/>
            <person name="LaButti K.M."/>
            <person name="Schmutz J."/>
            <person name="Jabbour D."/>
            <person name="Luo H."/>
            <person name="Baker S.E."/>
            <person name="Pisabarro A.G."/>
            <person name="Walton J.D."/>
            <person name="Blanchette R.A."/>
            <person name="Henrissat B."/>
            <person name="Martin F."/>
            <person name="Cullen D."/>
            <person name="Hibbett D.S."/>
            <person name="Grigoriev I.V."/>
        </authorList>
    </citation>
    <scope>NUCLEOTIDE SEQUENCE [LARGE SCALE GENOMIC DNA]</scope>
    <source>
        <strain evidence="3">CBS 339.88</strain>
    </source>
</reference>
<protein>
    <recommendedName>
        <fullName evidence="1">Beta-lactamase-related domain-containing protein</fullName>
    </recommendedName>
</protein>
<evidence type="ECO:0000313" key="2">
    <source>
        <dbReference type="EMBL" id="KDR77348.1"/>
    </source>
</evidence>
<dbReference type="AlphaFoldDB" id="A0A067TEE1"/>
<keyword evidence="3" id="KW-1185">Reference proteome</keyword>
<organism evidence="2 3">
    <name type="scientific">Galerina marginata (strain CBS 339.88)</name>
    <dbReference type="NCBI Taxonomy" id="685588"/>
    <lineage>
        <taxon>Eukaryota</taxon>
        <taxon>Fungi</taxon>
        <taxon>Dikarya</taxon>
        <taxon>Basidiomycota</taxon>
        <taxon>Agaricomycotina</taxon>
        <taxon>Agaricomycetes</taxon>
        <taxon>Agaricomycetidae</taxon>
        <taxon>Agaricales</taxon>
        <taxon>Agaricineae</taxon>
        <taxon>Strophariaceae</taxon>
        <taxon>Galerina</taxon>
    </lineage>
</organism>
<sequence length="407" mass="44770">MVSLTASGKEALDNLVANVVQDQKIPGFVFGASSIDEEIYFKAGGYNVVNDPTGGEVNEDSMFWICSQSKMIAHLAALKLIEGGKITLESPVSDYLPEFADLVIVDDPMADVLTYKPAAGVMRLKHLLHFTSGLYYPMKGMKPDEQLKVYAAPHSKEDPVGEFIALVKGDLPGIPLLFEPGANFAYGWSSDILGFVIEKVSGQTLEQYLQENIFKPIGMKASFYPTPDIKARLLGLTCRRNGEIKAWDDKSRLREQDPAKVTRHMAGVGLYASLKDYLGLLRHLLQIDAGRAQNPILSAESVRSLFEPSLDDNAAKSIKAFISLDPYTPRETGVQWTNALALCTTDWPGRRKKGTAFWFGWAHTFFFMDPTTGVAAVFGTQLINTADAEALKLNAEFEKVLYAGLSI</sequence>
<dbReference type="Proteomes" id="UP000027222">
    <property type="component" value="Unassembled WGS sequence"/>
</dbReference>
<evidence type="ECO:0000313" key="3">
    <source>
        <dbReference type="Proteomes" id="UP000027222"/>
    </source>
</evidence>
<feature type="domain" description="Beta-lactamase-related" evidence="1">
    <location>
        <begin position="12"/>
        <end position="381"/>
    </location>
</feature>
<dbReference type="PANTHER" id="PTHR43283:SF3">
    <property type="entry name" value="BETA-LACTAMASE FAMILY PROTEIN (AFU_ORTHOLOGUE AFUA_5G07500)"/>
    <property type="match status" value="1"/>
</dbReference>
<dbReference type="SUPFAM" id="SSF56601">
    <property type="entry name" value="beta-lactamase/transpeptidase-like"/>
    <property type="match status" value="1"/>
</dbReference>
<proteinExistence type="predicted"/>
<dbReference type="HOGENOM" id="CLU_020027_11_1_1"/>
<accession>A0A067TEE1</accession>
<dbReference type="EMBL" id="KL142377">
    <property type="protein sequence ID" value="KDR77348.1"/>
    <property type="molecule type" value="Genomic_DNA"/>
</dbReference>
<name>A0A067TEE1_GALM3</name>
<evidence type="ECO:0000259" key="1">
    <source>
        <dbReference type="Pfam" id="PF00144"/>
    </source>
</evidence>
<dbReference type="Gene3D" id="3.40.710.10">
    <property type="entry name" value="DD-peptidase/beta-lactamase superfamily"/>
    <property type="match status" value="1"/>
</dbReference>
<dbReference type="InterPro" id="IPR050789">
    <property type="entry name" value="Diverse_Enzym_Activities"/>
</dbReference>
<dbReference type="OrthoDB" id="428260at2759"/>
<dbReference type="STRING" id="685588.A0A067TEE1"/>
<dbReference type="InterPro" id="IPR001466">
    <property type="entry name" value="Beta-lactam-related"/>
</dbReference>
<gene>
    <name evidence="2" type="ORF">GALMADRAFT_443271</name>
</gene>
<dbReference type="PANTHER" id="PTHR43283">
    <property type="entry name" value="BETA-LACTAMASE-RELATED"/>
    <property type="match status" value="1"/>
</dbReference>
<dbReference type="InterPro" id="IPR012338">
    <property type="entry name" value="Beta-lactam/transpept-like"/>
</dbReference>
<dbReference type="Pfam" id="PF00144">
    <property type="entry name" value="Beta-lactamase"/>
    <property type="match status" value="1"/>
</dbReference>